<feature type="region of interest" description="Disordered" evidence="1">
    <location>
        <begin position="187"/>
        <end position="206"/>
    </location>
</feature>
<keyword evidence="3" id="KW-1185">Reference proteome</keyword>
<evidence type="ECO:0000313" key="2">
    <source>
        <dbReference type="EMBL" id="ETO31259.1"/>
    </source>
</evidence>
<evidence type="ECO:0000256" key="1">
    <source>
        <dbReference type="SAM" id="MobiDB-lite"/>
    </source>
</evidence>
<organism evidence="2 3">
    <name type="scientific">Reticulomyxa filosa</name>
    <dbReference type="NCBI Taxonomy" id="46433"/>
    <lineage>
        <taxon>Eukaryota</taxon>
        <taxon>Sar</taxon>
        <taxon>Rhizaria</taxon>
        <taxon>Retaria</taxon>
        <taxon>Foraminifera</taxon>
        <taxon>Monothalamids</taxon>
        <taxon>Reticulomyxidae</taxon>
        <taxon>Reticulomyxa</taxon>
    </lineage>
</organism>
<dbReference type="EMBL" id="ASPP01005045">
    <property type="protein sequence ID" value="ETO31259.1"/>
    <property type="molecule type" value="Genomic_DNA"/>
</dbReference>
<sequence length="304" mass="35420">MTVALILCHALSRHTQQVLIREIHEKKEYENAVARNELAVCCRKFEHICWNAQHAMQYYLNHVKNETLQQHQIDEEWVRSYQYEPKVKERFLYVHKKVLERYCKTVSSFEKILHLTFAFHYNRWLSLQLDPIHDKINAIAIVANITIEELSTITTWFSQLITPQHDDDIDAILEEIQRILASNCANDVSDTDSETESSAQSPAMSSQVREDSCDWKDCTCGNCSSGCEADEQKIVLLCFFCMLFECEDKKTKKYTLLVYDLIKKVGTLANTILKSRLRPFCKIMVFPGGKKFCKQKEKGEFLLD</sequence>
<protein>
    <submittedName>
        <fullName evidence="2">Uncharacterized protein</fullName>
    </submittedName>
</protein>
<reference evidence="2 3" key="1">
    <citation type="journal article" date="2013" name="Curr. Biol.">
        <title>The Genome of the Foraminiferan Reticulomyxa filosa.</title>
        <authorList>
            <person name="Glockner G."/>
            <person name="Hulsmann N."/>
            <person name="Schleicher M."/>
            <person name="Noegel A.A."/>
            <person name="Eichinger L."/>
            <person name="Gallinger C."/>
            <person name="Pawlowski J."/>
            <person name="Sierra R."/>
            <person name="Euteneuer U."/>
            <person name="Pillet L."/>
            <person name="Moustafa A."/>
            <person name="Platzer M."/>
            <person name="Groth M."/>
            <person name="Szafranski K."/>
            <person name="Schliwa M."/>
        </authorList>
    </citation>
    <scope>NUCLEOTIDE SEQUENCE [LARGE SCALE GENOMIC DNA]</scope>
</reference>
<comment type="caution">
    <text evidence="2">The sequence shown here is derived from an EMBL/GenBank/DDBJ whole genome shotgun (WGS) entry which is preliminary data.</text>
</comment>
<dbReference type="AlphaFoldDB" id="X6NZJ0"/>
<gene>
    <name evidence="2" type="ORF">RFI_05859</name>
</gene>
<evidence type="ECO:0000313" key="3">
    <source>
        <dbReference type="Proteomes" id="UP000023152"/>
    </source>
</evidence>
<dbReference type="Proteomes" id="UP000023152">
    <property type="component" value="Unassembled WGS sequence"/>
</dbReference>
<name>X6NZJ0_RETFI</name>
<accession>X6NZJ0</accession>
<proteinExistence type="predicted"/>